<name>A0A0D6L4L3_9BILA</name>
<dbReference type="AlphaFoldDB" id="A0A0D6L4L3"/>
<dbReference type="Pfam" id="PF01826">
    <property type="entry name" value="TIL"/>
    <property type="match status" value="1"/>
</dbReference>
<dbReference type="EMBL" id="KE126403">
    <property type="protein sequence ID" value="EPB66185.1"/>
    <property type="molecule type" value="Genomic_DNA"/>
</dbReference>
<gene>
    <name evidence="3" type="ORF">ANCCEY_14724</name>
</gene>
<evidence type="ECO:0000259" key="2">
    <source>
        <dbReference type="Pfam" id="PF01826"/>
    </source>
</evidence>
<protein>
    <submittedName>
        <fullName evidence="3">Trypsin Inhibitor like cysteine rich domain protein</fullName>
    </submittedName>
</protein>
<dbReference type="CDD" id="cd19941">
    <property type="entry name" value="TIL"/>
    <property type="match status" value="1"/>
</dbReference>
<dbReference type="InterPro" id="IPR036084">
    <property type="entry name" value="Ser_inhib-like_sf"/>
</dbReference>
<accession>A0A0D6L4L3</accession>
<keyword evidence="4" id="KW-1185">Reference proteome</keyword>
<keyword evidence="1" id="KW-0722">Serine protease inhibitor</keyword>
<evidence type="ECO:0000313" key="3">
    <source>
        <dbReference type="EMBL" id="EPB66185.1"/>
    </source>
</evidence>
<feature type="domain" description="TIL" evidence="2">
    <location>
        <begin position="16"/>
        <end position="72"/>
    </location>
</feature>
<proteinExistence type="predicted"/>
<dbReference type="InterPro" id="IPR002919">
    <property type="entry name" value="TIL_dom"/>
</dbReference>
<keyword evidence="1" id="KW-0646">Protease inhibitor</keyword>
<sequence length="86" mass="9489">MSPFYSVKIVEAMPKCGPNERPEACGNLKECEPTCDGEDKICPRGCYGGSVCVCEEGFYRDRAGDCVTDEDCAIWDDMEIITLPPQ</sequence>
<dbReference type="Proteomes" id="UP000054495">
    <property type="component" value="Unassembled WGS sequence"/>
</dbReference>
<organism evidence="3 4">
    <name type="scientific">Ancylostoma ceylanicum</name>
    <dbReference type="NCBI Taxonomy" id="53326"/>
    <lineage>
        <taxon>Eukaryota</taxon>
        <taxon>Metazoa</taxon>
        <taxon>Ecdysozoa</taxon>
        <taxon>Nematoda</taxon>
        <taxon>Chromadorea</taxon>
        <taxon>Rhabditida</taxon>
        <taxon>Rhabditina</taxon>
        <taxon>Rhabditomorpha</taxon>
        <taxon>Strongyloidea</taxon>
        <taxon>Ancylostomatidae</taxon>
        <taxon>Ancylostomatinae</taxon>
        <taxon>Ancylostoma</taxon>
    </lineage>
</organism>
<evidence type="ECO:0000313" key="4">
    <source>
        <dbReference type="Proteomes" id="UP000054495"/>
    </source>
</evidence>
<dbReference type="Gene3D" id="2.10.25.10">
    <property type="entry name" value="Laminin"/>
    <property type="match status" value="1"/>
</dbReference>
<dbReference type="SUPFAM" id="SSF57567">
    <property type="entry name" value="Serine protease inhibitors"/>
    <property type="match status" value="1"/>
</dbReference>
<dbReference type="GO" id="GO:0004867">
    <property type="term" value="F:serine-type endopeptidase inhibitor activity"/>
    <property type="evidence" value="ECO:0007669"/>
    <property type="project" value="UniProtKB-KW"/>
</dbReference>
<evidence type="ECO:0000256" key="1">
    <source>
        <dbReference type="ARBA" id="ARBA00022900"/>
    </source>
</evidence>
<reference evidence="3 4" key="1">
    <citation type="submission" date="2013-05" db="EMBL/GenBank/DDBJ databases">
        <title>Draft genome of the parasitic nematode Anyclostoma ceylanicum.</title>
        <authorList>
            <person name="Mitreva M."/>
        </authorList>
    </citation>
    <scope>NUCLEOTIDE SEQUENCE [LARGE SCALE GENOMIC DNA]</scope>
</reference>